<dbReference type="GO" id="GO:0051920">
    <property type="term" value="F:peroxiredoxin activity"/>
    <property type="evidence" value="ECO:0007669"/>
    <property type="project" value="InterPro"/>
</dbReference>
<organism evidence="2 3">
    <name type="scientific">Actinoplanes italicus</name>
    <dbReference type="NCBI Taxonomy" id="113567"/>
    <lineage>
        <taxon>Bacteria</taxon>
        <taxon>Bacillati</taxon>
        <taxon>Actinomycetota</taxon>
        <taxon>Actinomycetes</taxon>
        <taxon>Micromonosporales</taxon>
        <taxon>Micromonosporaceae</taxon>
        <taxon>Actinoplanes</taxon>
    </lineage>
</organism>
<dbReference type="Pfam" id="PF02627">
    <property type="entry name" value="CMD"/>
    <property type="match status" value="1"/>
</dbReference>
<evidence type="ECO:0000313" key="2">
    <source>
        <dbReference type="EMBL" id="PRX19387.1"/>
    </source>
</evidence>
<dbReference type="Gene3D" id="1.20.1290.10">
    <property type="entry name" value="AhpD-like"/>
    <property type="match status" value="1"/>
</dbReference>
<feature type="domain" description="Carboxymuconolactone decarboxylase-like" evidence="1">
    <location>
        <begin position="58"/>
        <end position="101"/>
    </location>
</feature>
<keyword evidence="2" id="KW-0575">Peroxidase</keyword>
<name>A0A2T0K8K2_9ACTN</name>
<reference evidence="2 3" key="1">
    <citation type="submission" date="2018-03" db="EMBL/GenBank/DDBJ databases">
        <title>Genomic Encyclopedia of Archaeal and Bacterial Type Strains, Phase II (KMG-II): from individual species to whole genera.</title>
        <authorList>
            <person name="Goeker M."/>
        </authorList>
    </citation>
    <scope>NUCLEOTIDE SEQUENCE [LARGE SCALE GENOMIC DNA]</scope>
    <source>
        <strain evidence="2 3">DSM 43146</strain>
    </source>
</reference>
<evidence type="ECO:0000259" key="1">
    <source>
        <dbReference type="Pfam" id="PF02627"/>
    </source>
</evidence>
<protein>
    <submittedName>
        <fullName evidence="2">AhpD family alkylhydroperoxidase</fullName>
    </submittedName>
</protein>
<dbReference type="SUPFAM" id="SSF69118">
    <property type="entry name" value="AhpD-like"/>
    <property type="match status" value="1"/>
</dbReference>
<dbReference type="AlphaFoldDB" id="A0A2T0K8K2"/>
<comment type="caution">
    <text evidence="2">The sequence shown here is derived from an EMBL/GenBank/DDBJ whole genome shotgun (WGS) entry which is preliminary data.</text>
</comment>
<dbReference type="InterPro" id="IPR003779">
    <property type="entry name" value="CMD-like"/>
</dbReference>
<dbReference type="Proteomes" id="UP000239415">
    <property type="component" value="Unassembled WGS sequence"/>
</dbReference>
<accession>A0A2T0K8K2</accession>
<sequence length="366" mass="38892">MIVSRMTASTVQRQVRHVSPVPPDAATGVVAATYAQIADEMRMVIPPALMHSPSPRALAAYWMLMRESLLVGDLADRARKEAVAAAVAVATICPYCVDMHTVSMYELSGEHDAEQLSADRIGAMHDPAIREISAWARSAHQAPEGTALPAGLSAAQRGELIGTLTAMHYLTRTVNVFLANFLLPPVLVGRARRRMKQGLGRLLRSTLRAPRAPGRSVGLLPPADLPADLRWAAASPTVARAMAGAAATYDAAAGRWLSDGVRALVAGHLDRWHGEETGISTAWCEDALAGLDPHDRATGRLALLTAVASHQVGDDTVAAFRDVLPGDEALVEVTGWAAFEAARRIGARQTDIDDGARKETHPQGAA</sequence>
<proteinExistence type="predicted"/>
<keyword evidence="3" id="KW-1185">Reference proteome</keyword>
<keyword evidence="2" id="KW-0560">Oxidoreductase</keyword>
<dbReference type="InterPro" id="IPR029032">
    <property type="entry name" value="AhpD-like"/>
</dbReference>
<evidence type="ECO:0000313" key="3">
    <source>
        <dbReference type="Proteomes" id="UP000239415"/>
    </source>
</evidence>
<dbReference type="RefSeq" id="WP_239166313.1">
    <property type="nucleotide sequence ID" value="NZ_BOMO01000051.1"/>
</dbReference>
<gene>
    <name evidence="2" type="ORF">CLV67_110139</name>
</gene>
<dbReference type="EMBL" id="PVMZ01000010">
    <property type="protein sequence ID" value="PRX19387.1"/>
    <property type="molecule type" value="Genomic_DNA"/>
</dbReference>